<dbReference type="Pfam" id="PF13561">
    <property type="entry name" value="adh_short_C2"/>
    <property type="match status" value="1"/>
</dbReference>
<comment type="similarity">
    <text evidence="1">Belongs to the short-chain dehydrogenases/reductases (SDR) family.</text>
</comment>
<dbReference type="InterPro" id="IPR036291">
    <property type="entry name" value="NAD(P)-bd_dom_sf"/>
</dbReference>
<dbReference type="Gene3D" id="3.40.50.720">
    <property type="entry name" value="NAD(P)-binding Rossmann-like Domain"/>
    <property type="match status" value="1"/>
</dbReference>
<dbReference type="FunFam" id="3.40.50.720:FF:000084">
    <property type="entry name" value="Short-chain dehydrogenase reductase"/>
    <property type="match status" value="1"/>
</dbReference>
<reference evidence="2" key="1">
    <citation type="submission" date="2018-05" db="EMBL/GenBank/DDBJ databases">
        <authorList>
            <person name="Lanie J.A."/>
            <person name="Ng W.-L."/>
            <person name="Kazmierczak K.M."/>
            <person name="Andrzejewski T.M."/>
            <person name="Davidsen T.M."/>
            <person name="Wayne K.J."/>
            <person name="Tettelin H."/>
            <person name="Glass J.I."/>
            <person name="Rusch D."/>
            <person name="Podicherti R."/>
            <person name="Tsui H.-C.T."/>
            <person name="Winkler M.E."/>
        </authorList>
    </citation>
    <scope>NUCLEOTIDE SEQUENCE</scope>
</reference>
<dbReference type="CDD" id="cd05233">
    <property type="entry name" value="SDR_c"/>
    <property type="match status" value="1"/>
</dbReference>
<sequence length="262" mass="28025">MPKFRLEGKVAIITGGASGMGRAAAELFAREGAKVAIGGRRIEKGEIVVDGIRKEGGSAIFVHTDVSKTENVRNLIGKTVSEYGTIDVLFNNAGINNLSEGDPHNEDEFLFDEVMDVNLKGAFLCTKYVVPHMIKRGGGSIINNSSVLDARANSTSSTSYHVSKGGLAMLTKKSAVSYAKYNIRVNSVQPGAIATEMSGIDWDKLQDESLINSRKKLQPIERMGHPEDVAYAALYFASDESNFVTGASLLIDGGLSAVYGNS</sequence>
<dbReference type="PRINTS" id="PR00081">
    <property type="entry name" value="GDHRDH"/>
</dbReference>
<evidence type="ECO:0000256" key="1">
    <source>
        <dbReference type="ARBA" id="ARBA00006484"/>
    </source>
</evidence>
<evidence type="ECO:0000313" key="2">
    <source>
        <dbReference type="EMBL" id="SVB33680.1"/>
    </source>
</evidence>
<dbReference type="AlphaFoldDB" id="A0A382D5H2"/>
<dbReference type="PRINTS" id="PR00080">
    <property type="entry name" value="SDRFAMILY"/>
</dbReference>
<organism evidence="2">
    <name type="scientific">marine metagenome</name>
    <dbReference type="NCBI Taxonomy" id="408172"/>
    <lineage>
        <taxon>unclassified sequences</taxon>
        <taxon>metagenomes</taxon>
        <taxon>ecological metagenomes</taxon>
    </lineage>
</organism>
<proteinExistence type="inferred from homology"/>
<dbReference type="GO" id="GO:0016616">
    <property type="term" value="F:oxidoreductase activity, acting on the CH-OH group of donors, NAD or NADP as acceptor"/>
    <property type="evidence" value="ECO:0007669"/>
    <property type="project" value="TreeGrafter"/>
</dbReference>
<accession>A0A382D5H2</accession>
<dbReference type="SUPFAM" id="SSF51735">
    <property type="entry name" value="NAD(P)-binding Rossmann-fold domains"/>
    <property type="match status" value="1"/>
</dbReference>
<dbReference type="NCBIfam" id="NF005559">
    <property type="entry name" value="PRK07231.1"/>
    <property type="match status" value="1"/>
</dbReference>
<name>A0A382D5H2_9ZZZZ</name>
<dbReference type="PANTHER" id="PTHR42760">
    <property type="entry name" value="SHORT-CHAIN DEHYDROGENASES/REDUCTASES FAMILY MEMBER"/>
    <property type="match status" value="1"/>
</dbReference>
<dbReference type="EMBL" id="UINC01037741">
    <property type="protein sequence ID" value="SVB33680.1"/>
    <property type="molecule type" value="Genomic_DNA"/>
</dbReference>
<evidence type="ECO:0008006" key="3">
    <source>
        <dbReference type="Google" id="ProtNLM"/>
    </source>
</evidence>
<dbReference type="InterPro" id="IPR002347">
    <property type="entry name" value="SDR_fam"/>
</dbReference>
<protein>
    <recommendedName>
        <fullName evidence="3">Short-chain dehydrogenase</fullName>
    </recommendedName>
</protein>
<gene>
    <name evidence="2" type="ORF">METZ01_LOCUS186534</name>
</gene>